<accession>A0A024GI74</accession>
<reference evidence="1 2" key="1">
    <citation type="submission" date="2012-05" db="EMBL/GenBank/DDBJ databases">
        <title>Recombination and specialization in a pathogen metapopulation.</title>
        <authorList>
            <person name="Gardiner A."/>
            <person name="Kemen E."/>
            <person name="Schultz-Larsen T."/>
            <person name="MacLean D."/>
            <person name="Van Oosterhout C."/>
            <person name="Jones J.D.G."/>
        </authorList>
    </citation>
    <scope>NUCLEOTIDE SEQUENCE [LARGE SCALE GENOMIC DNA]</scope>
    <source>
        <strain evidence="1 2">Ac Nc2</strain>
    </source>
</reference>
<protein>
    <submittedName>
        <fullName evidence="1">Uncharacterized protein</fullName>
    </submittedName>
</protein>
<comment type="caution">
    <text evidence="1">The sequence shown here is derived from an EMBL/GenBank/DDBJ whole genome shotgun (WGS) entry which is preliminary data.</text>
</comment>
<evidence type="ECO:0000313" key="2">
    <source>
        <dbReference type="Proteomes" id="UP000053237"/>
    </source>
</evidence>
<keyword evidence="2" id="KW-1185">Reference proteome</keyword>
<name>A0A024GI74_9STRA</name>
<evidence type="ECO:0000313" key="1">
    <source>
        <dbReference type="EMBL" id="CCI46232.1"/>
    </source>
</evidence>
<organism evidence="1 2">
    <name type="scientific">Albugo candida</name>
    <dbReference type="NCBI Taxonomy" id="65357"/>
    <lineage>
        <taxon>Eukaryota</taxon>
        <taxon>Sar</taxon>
        <taxon>Stramenopiles</taxon>
        <taxon>Oomycota</taxon>
        <taxon>Peronosporomycetes</taxon>
        <taxon>Albuginales</taxon>
        <taxon>Albuginaceae</taxon>
        <taxon>Albugo</taxon>
    </lineage>
</organism>
<gene>
    <name evidence="1" type="ORF">BN9_071610</name>
</gene>
<dbReference type="EMBL" id="CAIX01000121">
    <property type="protein sequence ID" value="CCI46232.1"/>
    <property type="molecule type" value="Genomic_DNA"/>
</dbReference>
<dbReference type="AlphaFoldDB" id="A0A024GI74"/>
<sequence>MRYCRTYELSNYLGETQNLAQLKLYWRLLEVLVIILGPITPHNGKMFRCPYPALFALSFAVEM</sequence>
<dbReference type="InParanoid" id="A0A024GI74"/>
<dbReference type="Proteomes" id="UP000053237">
    <property type="component" value="Unassembled WGS sequence"/>
</dbReference>
<proteinExistence type="predicted"/>